<dbReference type="AlphaFoldDB" id="A0A6L8XXA0"/>
<protein>
    <submittedName>
        <fullName evidence="1">Uncharacterized protein</fullName>
    </submittedName>
</protein>
<organism evidence="1 2">
    <name type="scientific">Blautia wexlerae</name>
    <dbReference type="NCBI Taxonomy" id="418240"/>
    <lineage>
        <taxon>Bacteria</taxon>
        <taxon>Bacillati</taxon>
        <taxon>Bacillota</taxon>
        <taxon>Clostridia</taxon>
        <taxon>Lachnospirales</taxon>
        <taxon>Lachnospiraceae</taxon>
        <taxon>Blautia</taxon>
    </lineage>
</organism>
<dbReference type="RefSeq" id="WP_019161175.1">
    <property type="nucleotide sequence ID" value="NZ_JAAILR010000037.1"/>
</dbReference>
<evidence type="ECO:0000313" key="2">
    <source>
        <dbReference type="Proteomes" id="UP000477156"/>
    </source>
</evidence>
<proteinExistence type="predicted"/>
<sequence>MLKIWKNTIIQLINLKICSNRRERNDKIMKKATLYLLMISLIGMLEVPVHAADVYADESTELYSFDEGAMCDDDFATECQADVSDKKLQQDFESAMKDGIGLGLDDFLETSYSGNSTGSTQSDSEAEVLEADFEAAMQDDNIKLSEAGIESMNLISTNDDNIDAEYAAEINEWESKPILTRAASTVSRVEYGQQWRIYRKSDNATMVQWVLRGLFLYNG</sequence>
<dbReference type="EMBL" id="WWVF01000034">
    <property type="protein sequence ID" value="MZS90318.1"/>
    <property type="molecule type" value="Genomic_DNA"/>
</dbReference>
<reference evidence="1 2" key="1">
    <citation type="journal article" date="2019" name="Nat. Med.">
        <title>A library of human gut bacterial isolates paired with longitudinal multiomics data enables mechanistic microbiome research.</title>
        <authorList>
            <person name="Poyet M."/>
            <person name="Groussin M."/>
            <person name="Gibbons S.M."/>
            <person name="Avila-Pacheco J."/>
            <person name="Jiang X."/>
            <person name="Kearney S.M."/>
            <person name="Perrotta A.R."/>
            <person name="Berdy B."/>
            <person name="Zhao S."/>
            <person name="Lieberman T.D."/>
            <person name="Swanson P.K."/>
            <person name="Smith M."/>
            <person name="Roesemann S."/>
            <person name="Alexander J.E."/>
            <person name="Rich S.A."/>
            <person name="Livny J."/>
            <person name="Vlamakis H."/>
            <person name="Clish C."/>
            <person name="Bullock K."/>
            <person name="Deik A."/>
            <person name="Scott J."/>
            <person name="Pierce K.A."/>
            <person name="Xavier R.J."/>
            <person name="Alm E.J."/>
        </authorList>
    </citation>
    <scope>NUCLEOTIDE SEQUENCE [LARGE SCALE GENOMIC DNA]</scope>
    <source>
        <strain evidence="1 2">BIOML-A12</strain>
    </source>
</reference>
<evidence type="ECO:0000313" key="1">
    <source>
        <dbReference type="EMBL" id="MZS90318.1"/>
    </source>
</evidence>
<comment type="caution">
    <text evidence="1">The sequence shown here is derived from an EMBL/GenBank/DDBJ whole genome shotgun (WGS) entry which is preliminary data.</text>
</comment>
<gene>
    <name evidence="1" type="ORF">GT712_14880</name>
</gene>
<dbReference type="Proteomes" id="UP000477156">
    <property type="component" value="Unassembled WGS sequence"/>
</dbReference>
<name>A0A6L8XXA0_9FIRM</name>
<accession>A0A6L8XXA0</accession>